<dbReference type="OrthoDB" id="6628365at2"/>
<keyword evidence="3" id="KW-1185">Reference proteome</keyword>
<sequence length="254" mass="26502">MSNHKQQTPNTHKDKLSILIAGAILSMAVSTPTLAAAAKTTTVSVTSAATTAVIGHAPELLDDGKVTATDIDSDKILGVGDTLKVSGFTFNDKDSDKQSPTTYQWYENGKEITGETKDTLKLTDKLLGKTITVKAVAHTDPAITEPSESKSMAAKTYVDIAGTSVTDGSGIATVNGSVVKSVAISGLTSGKPLVGTKLTATATCYGTCDGSETYQWQIESTPGSYTNIPSATTKEYTVKNTDQKKTIKVIASSK</sequence>
<dbReference type="InterPro" id="IPR054665">
    <property type="entry name" value="ZirU-like_dom"/>
</dbReference>
<feature type="signal peptide" evidence="1">
    <location>
        <begin position="1"/>
        <end position="35"/>
    </location>
</feature>
<dbReference type="Gene3D" id="2.60.40.2700">
    <property type="match status" value="2"/>
</dbReference>
<reference evidence="2 3" key="1">
    <citation type="submission" date="2016-03" db="EMBL/GenBank/DDBJ databases">
        <title>Genome sequence of Providencia stuartii strain, isolated from the salivary glands of larval Lucilia sericata.</title>
        <authorList>
            <person name="Yuan Y."/>
            <person name="Zhang Y."/>
            <person name="Fu S."/>
            <person name="Crippen T.L."/>
            <person name="Visi D."/>
            <person name="Benbow M.E."/>
            <person name="Allen M."/>
            <person name="Tomberlin J.K."/>
            <person name="Sze S.-H."/>
            <person name="Tarone A.M."/>
        </authorList>
    </citation>
    <scope>NUCLEOTIDE SEQUENCE [LARGE SCALE GENOMIC DNA]</scope>
    <source>
        <strain evidence="2 3">Crippen</strain>
    </source>
</reference>
<accession>A0A1S1HUY5</accession>
<dbReference type="Proteomes" id="UP000179588">
    <property type="component" value="Unassembled WGS sequence"/>
</dbReference>
<gene>
    <name evidence="2" type="ORF">A3Q29_15065</name>
</gene>
<keyword evidence="1" id="KW-0732">Signal</keyword>
<proteinExistence type="predicted"/>
<evidence type="ECO:0000313" key="3">
    <source>
        <dbReference type="Proteomes" id="UP000179588"/>
    </source>
</evidence>
<comment type="caution">
    <text evidence="2">The sequence shown here is derived from an EMBL/GenBank/DDBJ whole genome shotgun (WGS) entry which is preliminary data.</text>
</comment>
<feature type="chain" id="PRO_5010287438" evidence="1">
    <location>
        <begin position="36"/>
        <end position="254"/>
    </location>
</feature>
<dbReference type="AlphaFoldDB" id="A0A1S1HUY5"/>
<name>A0A1S1HUY5_PROST</name>
<dbReference type="EMBL" id="LVIE01000057">
    <property type="protein sequence ID" value="OHT25231.1"/>
    <property type="molecule type" value="Genomic_DNA"/>
</dbReference>
<evidence type="ECO:0000313" key="2">
    <source>
        <dbReference type="EMBL" id="OHT25231.1"/>
    </source>
</evidence>
<organism evidence="2 3">
    <name type="scientific">Providencia stuartii</name>
    <dbReference type="NCBI Taxonomy" id="588"/>
    <lineage>
        <taxon>Bacteria</taxon>
        <taxon>Pseudomonadati</taxon>
        <taxon>Pseudomonadota</taxon>
        <taxon>Gammaproteobacteria</taxon>
        <taxon>Enterobacterales</taxon>
        <taxon>Morganellaceae</taxon>
        <taxon>Providencia</taxon>
    </lineage>
</organism>
<protein>
    <submittedName>
        <fullName evidence="2">Uncharacterized protein</fullName>
    </submittedName>
</protein>
<dbReference type="NCBIfam" id="NF040485">
    <property type="entry name" value="ZirU_fam"/>
    <property type="match status" value="1"/>
</dbReference>
<dbReference type="RefSeq" id="WP_070925783.1">
    <property type="nucleotide sequence ID" value="NZ_VAUE01000018.1"/>
</dbReference>
<evidence type="ECO:0000256" key="1">
    <source>
        <dbReference type="SAM" id="SignalP"/>
    </source>
</evidence>